<evidence type="ECO:0000256" key="1">
    <source>
        <dbReference type="SAM" id="MobiDB-lite"/>
    </source>
</evidence>
<feature type="domain" description="AB hydrolase-1" evidence="2">
    <location>
        <begin position="23"/>
        <end position="256"/>
    </location>
</feature>
<evidence type="ECO:0000313" key="3">
    <source>
        <dbReference type="EMBL" id="QDU24121.1"/>
    </source>
</evidence>
<dbReference type="InterPro" id="IPR029058">
    <property type="entry name" value="AB_hydrolase_fold"/>
</dbReference>
<dbReference type="AlphaFoldDB" id="A0A517Y307"/>
<dbReference type="Pfam" id="PF12697">
    <property type="entry name" value="Abhydrolase_6"/>
    <property type="match status" value="1"/>
</dbReference>
<feature type="compositionally biased region" description="Basic and acidic residues" evidence="1">
    <location>
        <begin position="268"/>
        <end position="281"/>
    </location>
</feature>
<dbReference type="PANTHER" id="PTHR43798">
    <property type="entry name" value="MONOACYLGLYCEROL LIPASE"/>
    <property type="match status" value="1"/>
</dbReference>
<dbReference type="Proteomes" id="UP000319576">
    <property type="component" value="Chromosome"/>
</dbReference>
<keyword evidence="4" id="KW-1185">Reference proteome</keyword>
<dbReference type="InterPro" id="IPR000073">
    <property type="entry name" value="AB_hydrolase_1"/>
</dbReference>
<dbReference type="SUPFAM" id="SSF53474">
    <property type="entry name" value="alpha/beta-Hydrolases"/>
    <property type="match status" value="1"/>
</dbReference>
<dbReference type="RefSeq" id="WP_145244311.1">
    <property type="nucleotide sequence ID" value="NZ_CP036273.1"/>
</dbReference>
<keyword evidence="3" id="KW-0378">Hydrolase</keyword>
<organism evidence="3 4">
    <name type="scientific">Urbifossiella limnaea</name>
    <dbReference type="NCBI Taxonomy" id="2528023"/>
    <lineage>
        <taxon>Bacteria</taxon>
        <taxon>Pseudomonadati</taxon>
        <taxon>Planctomycetota</taxon>
        <taxon>Planctomycetia</taxon>
        <taxon>Gemmatales</taxon>
        <taxon>Gemmataceae</taxon>
        <taxon>Urbifossiella</taxon>
    </lineage>
</organism>
<protein>
    <submittedName>
        <fullName evidence="3">3-oxoadipate enol-lactonase 2</fullName>
        <ecNumber evidence="3">3.1.1.24</ecNumber>
    </submittedName>
</protein>
<dbReference type="InterPro" id="IPR050266">
    <property type="entry name" value="AB_hydrolase_sf"/>
</dbReference>
<dbReference type="Gene3D" id="3.40.50.1820">
    <property type="entry name" value="alpha/beta hydrolase"/>
    <property type="match status" value="1"/>
</dbReference>
<dbReference type="PRINTS" id="PR00111">
    <property type="entry name" value="ABHYDROLASE"/>
</dbReference>
<reference evidence="3 4" key="1">
    <citation type="submission" date="2019-02" db="EMBL/GenBank/DDBJ databases">
        <title>Deep-cultivation of Planctomycetes and their phenomic and genomic characterization uncovers novel biology.</title>
        <authorList>
            <person name="Wiegand S."/>
            <person name="Jogler M."/>
            <person name="Boedeker C."/>
            <person name="Pinto D."/>
            <person name="Vollmers J."/>
            <person name="Rivas-Marin E."/>
            <person name="Kohn T."/>
            <person name="Peeters S.H."/>
            <person name="Heuer A."/>
            <person name="Rast P."/>
            <person name="Oberbeckmann S."/>
            <person name="Bunk B."/>
            <person name="Jeske O."/>
            <person name="Meyerdierks A."/>
            <person name="Storesund J.E."/>
            <person name="Kallscheuer N."/>
            <person name="Luecker S."/>
            <person name="Lage O.M."/>
            <person name="Pohl T."/>
            <person name="Merkel B.J."/>
            <person name="Hornburger P."/>
            <person name="Mueller R.-W."/>
            <person name="Bruemmer F."/>
            <person name="Labrenz M."/>
            <person name="Spormann A.M."/>
            <person name="Op den Camp H."/>
            <person name="Overmann J."/>
            <person name="Amann R."/>
            <person name="Jetten M.S.M."/>
            <person name="Mascher T."/>
            <person name="Medema M.H."/>
            <person name="Devos D.P."/>
            <person name="Kaster A.-K."/>
            <person name="Ovreas L."/>
            <person name="Rohde M."/>
            <person name="Galperin M.Y."/>
            <person name="Jogler C."/>
        </authorList>
    </citation>
    <scope>NUCLEOTIDE SEQUENCE [LARGE SCALE GENOMIC DNA]</scope>
    <source>
        <strain evidence="3 4">ETA_A1</strain>
    </source>
</reference>
<feature type="region of interest" description="Disordered" evidence="1">
    <location>
        <begin position="268"/>
        <end position="288"/>
    </location>
</feature>
<dbReference type="KEGG" id="uli:ETAA1_61340"/>
<dbReference type="EC" id="3.1.1.24" evidence="3"/>
<dbReference type="EMBL" id="CP036273">
    <property type="protein sequence ID" value="QDU24121.1"/>
    <property type="molecule type" value="Genomic_DNA"/>
</dbReference>
<proteinExistence type="predicted"/>
<dbReference type="InterPro" id="IPR000639">
    <property type="entry name" value="Epox_hydrolase-like"/>
</dbReference>
<dbReference type="PRINTS" id="PR00412">
    <property type="entry name" value="EPOXHYDRLASE"/>
</dbReference>
<accession>A0A517Y307</accession>
<name>A0A517Y307_9BACT</name>
<sequence length="288" mass="31368">MARVTIRGADLYFEEHGTGAEVIVFAHGCLLNCRQFDAQLAAFRGRYRCIAFDFRGQGRSQVTRRGYDMDSLTEDAAGLIRALGGAPCHFVGSSMGGFVGMRLAVRHAELLRSLVLVGSSASPEPSPWRFRLMSWAARLLGVRAVTPGVMPVQFGPHFLRDPRRDDERRAWFERIATASRAGAVRSAGGVISRPDFTGQLGRVRVPTLIVVGEDDRATPPEEARRMHAGIAASDLVIIPQAGHAVVVEQPAAVNQAVQRFLERNCDRNRGGVSEAEPHATADRGLISE</sequence>
<evidence type="ECO:0000259" key="2">
    <source>
        <dbReference type="Pfam" id="PF12697"/>
    </source>
</evidence>
<dbReference type="GO" id="GO:0047570">
    <property type="term" value="F:3-oxoadipate enol-lactonase activity"/>
    <property type="evidence" value="ECO:0007669"/>
    <property type="project" value="UniProtKB-EC"/>
</dbReference>
<evidence type="ECO:0000313" key="4">
    <source>
        <dbReference type="Proteomes" id="UP000319576"/>
    </source>
</evidence>
<gene>
    <name evidence="3" type="primary">catD_2</name>
    <name evidence="3" type="ORF">ETAA1_61340</name>
</gene>
<dbReference type="OrthoDB" id="252464at2"/>